<dbReference type="SMART" id="SM00028">
    <property type="entry name" value="TPR"/>
    <property type="match status" value="2"/>
</dbReference>
<organism evidence="4 5">
    <name type="scientific">Thermophilibacter provencensis</name>
    <dbReference type="NCBI Taxonomy" id="1852386"/>
    <lineage>
        <taxon>Bacteria</taxon>
        <taxon>Bacillati</taxon>
        <taxon>Actinomycetota</taxon>
        <taxon>Coriobacteriia</taxon>
        <taxon>Coriobacteriales</taxon>
        <taxon>Atopobiaceae</taxon>
        <taxon>Thermophilibacter</taxon>
    </lineage>
</organism>
<feature type="repeat" description="TPR" evidence="1">
    <location>
        <begin position="648"/>
        <end position="681"/>
    </location>
</feature>
<dbReference type="PROSITE" id="PS50005">
    <property type="entry name" value="TPR"/>
    <property type="match status" value="1"/>
</dbReference>
<evidence type="ECO:0000256" key="1">
    <source>
        <dbReference type="PROSITE-ProRule" id="PRU00339"/>
    </source>
</evidence>
<dbReference type="Gene3D" id="1.25.40.10">
    <property type="entry name" value="Tetratricopeptide repeat domain"/>
    <property type="match status" value="1"/>
</dbReference>
<gene>
    <name evidence="4" type="ORF">QUW25_02855</name>
</gene>
<evidence type="ECO:0008006" key="6">
    <source>
        <dbReference type="Google" id="ProtNLM"/>
    </source>
</evidence>
<keyword evidence="5" id="KW-1185">Reference proteome</keyword>
<comment type="caution">
    <text evidence="4">The sequence shown here is derived from an EMBL/GenBank/DDBJ whole genome shotgun (WGS) entry which is preliminary data.</text>
</comment>
<evidence type="ECO:0000256" key="2">
    <source>
        <dbReference type="SAM" id="MobiDB-lite"/>
    </source>
</evidence>
<proteinExistence type="predicted"/>
<evidence type="ECO:0000313" key="5">
    <source>
        <dbReference type="Proteomes" id="UP001529256"/>
    </source>
</evidence>
<protein>
    <recommendedName>
        <fullName evidence="6">Tetratricopeptide repeat protein</fullName>
    </recommendedName>
</protein>
<evidence type="ECO:0000313" key="4">
    <source>
        <dbReference type="EMBL" id="MDM8270629.1"/>
    </source>
</evidence>
<accession>A0ABT7V1Z1</accession>
<feature type="transmembrane region" description="Helical" evidence="3">
    <location>
        <begin position="49"/>
        <end position="68"/>
    </location>
</feature>
<feature type="region of interest" description="Disordered" evidence="2">
    <location>
        <begin position="73"/>
        <end position="104"/>
    </location>
</feature>
<dbReference type="InterPro" id="IPR011990">
    <property type="entry name" value="TPR-like_helical_dom_sf"/>
</dbReference>
<sequence>MARGEKNRDAQLPPWWGILAIVLGAVCLFGAVSLLLAEGDASWHDQRTISRGIILGVALIALGVFSLVSRKSEKTPAAPQTDGRPPAPASVSPKTSPAPATRPSANLEGMLLHSEDVVATLRDLVLHGQDQPGMTDVRALLARTGLMEWDDAPNVRANRLRRNGRWWLSTPGTELDEGALERLIAVEAALNVGEDVSGGTGELDRRVRGALKIADLRPRDGEKNPLVGYLLEGAQQGGEWAYRMVLADAVENLPAPLRVEFDFQANVRAGVAVVDVCIPSPVCLSFAASSAEKCVGLARSYALWLLLALANLALRPSEGVSRAVVNGRVRDWNDVLLSLDLTPDSLRRLMDAARSMDGSLPQDPALRMSPRSDGWLEAVEPFLSADNELVCPQRRFREVELDATASPQPLVRACGARRICDLGIMEKAGRAAAWNAAASELGETTQEAVAKFMELRGSSADLSVVEACDRVCRALVDGTVDISNKRELASLFVDGGQLAVAARAAGAALDEEPTPERLEAMVAQLEGVLSPITETGLYLDDEDTVYRYFNSVAERVAYNLTIDDVGREVRLVPDEYYSAHSILVRALTVLGRHEEALSHADELMRIAPVTPDAALCKVRCLEEQSRIFEAADLLKQAIGYSSTVRDMAICFYRLAYMEWKLGRSDLAVACYQRSIELHPDIAQNARSEMNDLIEANVGLRPFPADEVIPALEKGGLLAGRLDDMRTRTRDALVACTDAEVFGIARQLASAMIELNRDDALIDVRRSLMRP</sequence>
<keyword evidence="3" id="KW-0472">Membrane</keyword>
<keyword evidence="3" id="KW-0812">Transmembrane</keyword>
<feature type="transmembrane region" description="Helical" evidence="3">
    <location>
        <begin position="15"/>
        <end position="37"/>
    </location>
</feature>
<keyword evidence="3" id="KW-1133">Transmembrane helix</keyword>
<reference evidence="4" key="1">
    <citation type="submission" date="2023-06" db="EMBL/GenBank/DDBJ databases">
        <title>Identification and characterization of horizontal gene transfer across gut microbiota members of farm animals based on homology search.</title>
        <authorList>
            <person name="Schwarzerova J."/>
            <person name="Nykrynova M."/>
            <person name="Jureckova K."/>
            <person name="Cejkova D."/>
            <person name="Rychlik I."/>
        </authorList>
    </citation>
    <scope>NUCLEOTIDE SEQUENCE</scope>
    <source>
        <strain evidence="4">153_Feed</strain>
    </source>
</reference>
<dbReference type="EMBL" id="JAUDEA010000002">
    <property type="protein sequence ID" value="MDM8270629.1"/>
    <property type="molecule type" value="Genomic_DNA"/>
</dbReference>
<name>A0ABT7V1Z1_9ACTN</name>
<evidence type="ECO:0000256" key="3">
    <source>
        <dbReference type="SAM" id="Phobius"/>
    </source>
</evidence>
<dbReference type="Proteomes" id="UP001529256">
    <property type="component" value="Unassembled WGS sequence"/>
</dbReference>
<reference evidence="4" key="2">
    <citation type="submission" date="2023-06" db="EMBL/GenBank/DDBJ databases">
        <authorList>
            <person name="Zeman M."/>
            <person name="Kubasova T."/>
            <person name="Jahodarova E."/>
            <person name="Nykrynova M."/>
            <person name="Rychlik I."/>
        </authorList>
    </citation>
    <scope>NUCLEOTIDE SEQUENCE</scope>
    <source>
        <strain evidence="4">153_Feed</strain>
    </source>
</reference>
<dbReference type="SUPFAM" id="SSF48452">
    <property type="entry name" value="TPR-like"/>
    <property type="match status" value="1"/>
</dbReference>
<dbReference type="RefSeq" id="WP_289510724.1">
    <property type="nucleotide sequence ID" value="NZ_JAUDEA010000002.1"/>
</dbReference>
<dbReference type="InterPro" id="IPR019734">
    <property type="entry name" value="TPR_rpt"/>
</dbReference>
<keyword evidence="1" id="KW-0802">TPR repeat</keyword>